<comment type="caution">
    <text evidence="8">The sequence shown here is derived from an EMBL/GenBank/DDBJ whole genome shotgun (WGS) entry which is preliminary data.</text>
</comment>
<dbReference type="FunFam" id="1.10.1200.10:FF:000005">
    <property type="entry name" value="Nonribosomal peptide synthetase 1"/>
    <property type="match status" value="1"/>
</dbReference>
<dbReference type="EMBL" id="VJZA01000100">
    <property type="protein sequence ID" value="TVT16607.1"/>
    <property type="molecule type" value="Genomic_DNA"/>
</dbReference>
<dbReference type="SUPFAM" id="SSF56801">
    <property type="entry name" value="Acetyl-CoA synthetase-like"/>
    <property type="match status" value="2"/>
</dbReference>
<dbReference type="InterPro" id="IPR020806">
    <property type="entry name" value="PKS_PP-bd"/>
</dbReference>
<dbReference type="PROSITE" id="PS00012">
    <property type="entry name" value="PHOSPHOPANTETHEINE"/>
    <property type="match status" value="2"/>
</dbReference>
<sequence length="2563" mass="272688">MVPLSSAQRRLWFLFCLEGPSATYNVPLVLRLRGALDASALASAVGDVVERHESLRTVFVVDEDGVPHQRVDPLGDFAVRVLHSTEVDVDEFVAGEVGHAFDLAGEWPVRASVVRISDVEHVLVLVLHHSAADGESLGPLGRDLAFAYGARRRGRVPAFAELPVRYRDYALWQEELLGDEDDPDSVVSRQLDYWRTELSGAPEPLALPLDRPRPVVAGHSGDLVEFRIGAELADSVAALAARSECTMSMVFQAALGVLLFHLGAGRDVPVGSPIAGRVDAALDDLVGFFVNTWVLRVDLSGSPSSIEVLGRVREKALAAYDNQDVPFERVVEVLNPERSTAYNPLFQVILAVNEPLAIDLPGAEAARDRRYTTGTAKFDLDFSLTHDREGGLFGEIEYATELFDRVSVEALAARFVRVLEQVVSMPSARIDDIDVLSVGERNWLLRELNPVPVEVPEQSVVELVAERARENPGAVAVVCDEVKLTYGELMARSGRVACGLVARDVGRGSLVGLALPRSADLVVAMLAIWQAGAAYVPMDPRYPSERLSVVLADASPVLVVTDLAEFEAAKGVLPEIGGGDAAYVMYTSGSTGVPKGVVVPHSVVVNGVRELVSGVGMTAGSLVLAGTSVNFDVSVFEIFGGLAAGACVEVVADALSVVERGGWSGGVLSTVPSVLAELVTALPAGSVRADTVVCAGESLPGSLVARVREMVPGARVVNAYGQTESFYESLSVLGNVGEGSVPIGRPLRNMRAYVLGPGLTPVPVGVVGELYVAGEVAQGYLNKPGLTARHFVADPFGPPGSRMYRTGDLARWNRAGELEYAGRADAQVKIRGFRIEPGEVEAALLAHPAVSRAVVSVRETGGSSRLVAYVVPVREVSTAGAVDSISQVDVSLDSGIDPRALREFVAGVLPEFMVPSAFVVLYHLPLTPNGKVDRGALPDPGFVASRYRPPGTAREKILAAVYADVLGVDRVGVDDDFFAVGGDSIRSIQVVTRARARGVEVSARDVFHARTVARLAELALAKEVDGTSPVLAELPGGGVGEVPLLPIGRYLLELGERYRRFAMTQWLELPVGLDADELLATLSAVVERHDVLRSRLVGEVLPVAPAEGFGVEGLVRRVSCAGRWDDPGWRASAVGELDAAVDRLDPAGGVMAQFVWFDAGSAVPGRLVIALHHFVIDGVSWRILLPDLATAWEAVRQGARSALPEVGTSARRWAHALADEAVAEGRVGELEFWKSIVDRPDPLLGSRSLDPGRDVRATAGSVRVEVPGSVTESLLTAVPAAFRAGVEEVLLAGLALAVARWHRERGVDASSVLVRLEGHGREEAVVPGADLSRTVGWFTSVYPVSLDLAEVGLDDPGRAVKAVKEQLRRVPDKGLGYGLLRYLNSDTAPVLGKFSSGQISFNYLGRFSTADMPEELRGSGWRRADDCRDLTVGLDPDMPMMSTLEINARVTDGADGPSLGAEFWFPSGILHQDEVTRLAKLWRAALTEIAGQRGGLTPSDVPLVSVEQRELERWEAEYPGLRDVWPLTPLQSGLLFHALVGESAVDSYQTQLALHLNGHVDADRLRAAGQALLQRYENLAVAFVTDSQGEHVQLVLDEVRLPWREVDLRAMSGEKRQAAFEDVLAGDHALRFDPATPPLLRMTLVRMTEDRSELLLTAHHVLFDGWSFPILVHDLMSLYRLGADADTGSLPRVSGYRDFLAWLSKRDSAAAARAWAAELDGLTEPTLLGGGRATDGDPVISQLDVPLGAERAQALGHRAAELGITVNTLTQGAWALLLSQLTHRRDVVFGATVSGRPAELAGVDSMVGLFINTLPVRVDCAPGRQIADLLTDLQDRQTALLEHHHHSLSEIQQPTGLKTLFDTLLVFESYPFDRAAMTQASSAAALELTGIRSFSGTHYPLMLVASADPNLRLSFQYQPALLGRSTAEAIARQLVRVLEHIADDPGAPVGSIGIVAADERNRLLRELNPAPVEVPEQSVVELVAKRARENPGAVAVVCDDVKLTYEELETWSGQVAGGLAARGIGAGELVGVALPRSVDLVIAMLGIWKAGAAMMPMDLRYPADRLALLIVDAQPALIVTDTPSAVTLPLCCVPWTDIIELTVHCDDVPDPEGTGEIAYVMYTSGSTGTPKGVVMPHSAVVNGLRALLPRVGLGPGSSVLAATSVNFDVSMFEIFGGLAAGACVGIVPDALAVARSGGWTGGVLSTGPSVLAELAAAVPPGGMAVDTVVCAGESLPGAQVARVREIVPGARVVNAYGQTESFYASVHVLPATEDFDRDTDLPIGRPLGNMRAYVLGPGLSPVPAGVVGELYVAGETAWGYLNQPGLTAHRFVADPFGPPGSRMYRTGDVARWNEAGELEYVGRADAQVNVRGFRIEPGEVEAALLAHRGVAQAAVAARGTGSTRQLVAYLAPANGIDVAAVRATAADRLPEFMIPSTFVLLDRLPRTPNGKLDRRALPDPGTVVTDSSPDNETERALAGIFADVLGRDVVGADESFFAMGGNSLKATRLVGRVRSVLGLELSVRDVFEKQTVRGLAAALPVPGANAEPAAGPARPVLRKRVGG</sequence>
<dbReference type="InterPro" id="IPR020845">
    <property type="entry name" value="AMP-binding_CS"/>
</dbReference>
<dbReference type="InterPro" id="IPR009081">
    <property type="entry name" value="PP-bd_ACP"/>
</dbReference>
<evidence type="ECO:0000259" key="7">
    <source>
        <dbReference type="PROSITE" id="PS50075"/>
    </source>
</evidence>
<dbReference type="InterPro" id="IPR000873">
    <property type="entry name" value="AMP-dep_synth/lig_dom"/>
</dbReference>
<dbReference type="GO" id="GO:0017000">
    <property type="term" value="P:antibiotic biosynthetic process"/>
    <property type="evidence" value="ECO:0007669"/>
    <property type="project" value="UniProtKB-KW"/>
</dbReference>
<dbReference type="InterPro" id="IPR006162">
    <property type="entry name" value="Ppantetheine_attach_site"/>
</dbReference>
<dbReference type="OrthoDB" id="2472181at2"/>
<dbReference type="Pfam" id="PF13193">
    <property type="entry name" value="AMP-binding_C"/>
    <property type="match status" value="2"/>
</dbReference>
<dbReference type="InterPro" id="IPR010060">
    <property type="entry name" value="NRPS_synth"/>
</dbReference>
<dbReference type="InterPro" id="IPR025110">
    <property type="entry name" value="AMP-bd_C"/>
</dbReference>
<keyword evidence="4" id="KW-0677">Repeat</keyword>
<feature type="region of interest" description="Disordered" evidence="6">
    <location>
        <begin position="2451"/>
        <end position="2470"/>
    </location>
</feature>
<feature type="region of interest" description="Disordered" evidence="6">
    <location>
        <begin position="2544"/>
        <end position="2563"/>
    </location>
</feature>
<dbReference type="GO" id="GO:0072330">
    <property type="term" value="P:monocarboxylic acid biosynthetic process"/>
    <property type="evidence" value="ECO:0007669"/>
    <property type="project" value="UniProtKB-ARBA"/>
</dbReference>
<dbReference type="InterPro" id="IPR036736">
    <property type="entry name" value="ACP-like_sf"/>
</dbReference>
<gene>
    <name evidence="8" type="ORF">FNH06_34440</name>
</gene>
<feature type="compositionally biased region" description="Low complexity" evidence="6">
    <location>
        <begin position="2544"/>
        <end position="2555"/>
    </location>
</feature>
<dbReference type="InterPro" id="IPR045851">
    <property type="entry name" value="AMP-bd_C_sf"/>
</dbReference>
<dbReference type="CDD" id="cd05930">
    <property type="entry name" value="A_NRPS"/>
    <property type="match status" value="2"/>
</dbReference>
<evidence type="ECO:0000256" key="6">
    <source>
        <dbReference type="SAM" id="MobiDB-lite"/>
    </source>
</evidence>
<dbReference type="InterPro" id="IPR042099">
    <property type="entry name" value="ANL_N_sf"/>
</dbReference>
<dbReference type="GO" id="GO:0031177">
    <property type="term" value="F:phosphopantetheine binding"/>
    <property type="evidence" value="ECO:0007669"/>
    <property type="project" value="InterPro"/>
</dbReference>
<keyword evidence="5" id="KW-0045">Antibiotic biosynthesis</keyword>
<dbReference type="FunFam" id="1.10.1200.10:FF:000016">
    <property type="entry name" value="Non-ribosomal peptide synthase"/>
    <property type="match status" value="1"/>
</dbReference>
<dbReference type="Gene3D" id="1.10.1200.10">
    <property type="entry name" value="ACP-like"/>
    <property type="match status" value="1"/>
</dbReference>
<dbReference type="InterPro" id="IPR001242">
    <property type="entry name" value="Condensation_dom"/>
</dbReference>
<dbReference type="Pfam" id="PF00668">
    <property type="entry name" value="Condensation"/>
    <property type="match status" value="3"/>
</dbReference>
<feature type="domain" description="Carrier" evidence="7">
    <location>
        <begin position="2468"/>
        <end position="2543"/>
    </location>
</feature>
<name>A0A557ZX61_9PSEU</name>
<accession>A0A557ZX61</accession>
<dbReference type="GO" id="GO:0005737">
    <property type="term" value="C:cytoplasm"/>
    <property type="evidence" value="ECO:0007669"/>
    <property type="project" value="TreeGrafter"/>
</dbReference>
<dbReference type="NCBIfam" id="TIGR01733">
    <property type="entry name" value="AA-adenyl-dom"/>
    <property type="match status" value="2"/>
</dbReference>
<dbReference type="GO" id="GO:0008610">
    <property type="term" value="P:lipid biosynthetic process"/>
    <property type="evidence" value="ECO:0007669"/>
    <property type="project" value="UniProtKB-ARBA"/>
</dbReference>
<dbReference type="SUPFAM" id="SSF47336">
    <property type="entry name" value="ACP-like"/>
    <property type="match status" value="2"/>
</dbReference>
<evidence type="ECO:0000256" key="2">
    <source>
        <dbReference type="ARBA" id="ARBA00022450"/>
    </source>
</evidence>
<proteinExistence type="predicted"/>
<evidence type="ECO:0000313" key="8">
    <source>
        <dbReference type="EMBL" id="TVT16607.1"/>
    </source>
</evidence>
<dbReference type="FunFam" id="3.30.300.30:FF:000015">
    <property type="entry name" value="Nonribosomal peptide synthase SidD"/>
    <property type="match status" value="1"/>
</dbReference>
<evidence type="ECO:0000256" key="3">
    <source>
        <dbReference type="ARBA" id="ARBA00022553"/>
    </source>
</evidence>
<dbReference type="SMART" id="SM00823">
    <property type="entry name" value="PKS_PP"/>
    <property type="match status" value="2"/>
</dbReference>
<dbReference type="CDD" id="cd19543">
    <property type="entry name" value="DCL_NRPS"/>
    <property type="match status" value="1"/>
</dbReference>
<dbReference type="CDD" id="cd19540">
    <property type="entry name" value="LCL_NRPS-like"/>
    <property type="match status" value="1"/>
</dbReference>
<dbReference type="InterPro" id="IPR010071">
    <property type="entry name" value="AA_adenyl_dom"/>
</dbReference>
<comment type="cofactor">
    <cofactor evidence="1">
        <name>pantetheine 4'-phosphate</name>
        <dbReference type="ChEBI" id="CHEBI:47942"/>
    </cofactor>
</comment>
<keyword evidence="9" id="KW-1185">Reference proteome</keyword>
<dbReference type="Proteomes" id="UP000318578">
    <property type="component" value="Unassembled WGS sequence"/>
</dbReference>
<dbReference type="PANTHER" id="PTHR45527">
    <property type="entry name" value="NONRIBOSOMAL PEPTIDE SYNTHETASE"/>
    <property type="match status" value="1"/>
</dbReference>
<dbReference type="Gene3D" id="3.30.300.30">
    <property type="match status" value="2"/>
</dbReference>
<dbReference type="GO" id="GO:0003824">
    <property type="term" value="F:catalytic activity"/>
    <property type="evidence" value="ECO:0007669"/>
    <property type="project" value="InterPro"/>
</dbReference>
<dbReference type="PROSITE" id="PS00455">
    <property type="entry name" value="AMP_BINDING"/>
    <property type="match status" value="2"/>
</dbReference>
<evidence type="ECO:0000256" key="5">
    <source>
        <dbReference type="ARBA" id="ARBA00023194"/>
    </source>
</evidence>
<dbReference type="Pfam" id="PF00550">
    <property type="entry name" value="PP-binding"/>
    <property type="match status" value="2"/>
</dbReference>
<dbReference type="NCBIfam" id="TIGR01720">
    <property type="entry name" value="NRPS-para261"/>
    <property type="match status" value="1"/>
</dbReference>
<dbReference type="InterPro" id="IPR023213">
    <property type="entry name" value="CAT-like_dom_sf"/>
</dbReference>
<dbReference type="PANTHER" id="PTHR45527:SF1">
    <property type="entry name" value="FATTY ACID SYNTHASE"/>
    <property type="match status" value="1"/>
</dbReference>
<dbReference type="Gene3D" id="3.40.50.12780">
    <property type="entry name" value="N-terminal domain of ligase-like"/>
    <property type="match status" value="2"/>
</dbReference>
<organism evidence="8 9">
    <name type="scientific">Amycolatopsis acidiphila</name>
    <dbReference type="NCBI Taxonomy" id="715473"/>
    <lineage>
        <taxon>Bacteria</taxon>
        <taxon>Bacillati</taxon>
        <taxon>Actinomycetota</taxon>
        <taxon>Actinomycetes</taxon>
        <taxon>Pseudonocardiales</taxon>
        <taxon>Pseudonocardiaceae</taxon>
        <taxon>Amycolatopsis</taxon>
    </lineage>
</organism>
<keyword evidence="3" id="KW-0597">Phosphoprotein</keyword>
<dbReference type="Pfam" id="PF00501">
    <property type="entry name" value="AMP-binding"/>
    <property type="match status" value="2"/>
</dbReference>
<protein>
    <submittedName>
        <fullName evidence="8">Amino acid adenylation domain-containing protein</fullName>
    </submittedName>
</protein>
<dbReference type="PROSITE" id="PS50075">
    <property type="entry name" value="CARRIER"/>
    <property type="match status" value="2"/>
</dbReference>
<evidence type="ECO:0000256" key="4">
    <source>
        <dbReference type="ARBA" id="ARBA00022737"/>
    </source>
</evidence>
<evidence type="ECO:0000313" key="9">
    <source>
        <dbReference type="Proteomes" id="UP000318578"/>
    </source>
</evidence>
<dbReference type="GO" id="GO:0043041">
    <property type="term" value="P:amino acid activation for nonribosomal peptide biosynthetic process"/>
    <property type="evidence" value="ECO:0007669"/>
    <property type="project" value="TreeGrafter"/>
</dbReference>
<evidence type="ECO:0000256" key="1">
    <source>
        <dbReference type="ARBA" id="ARBA00001957"/>
    </source>
</evidence>
<dbReference type="Gene3D" id="3.30.559.10">
    <property type="entry name" value="Chloramphenicol acetyltransferase-like domain"/>
    <property type="match status" value="3"/>
</dbReference>
<dbReference type="Gene3D" id="3.30.559.30">
    <property type="entry name" value="Nonribosomal peptide synthetase, condensation domain"/>
    <property type="match status" value="3"/>
</dbReference>
<keyword evidence="2" id="KW-0596">Phosphopantetheine</keyword>
<dbReference type="InterPro" id="IPR029058">
    <property type="entry name" value="AB_hydrolase_fold"/>
</dbReference>
<dbReference type="GO" id="GO:0044550">
    <property type="term" value="P:secondary metabolite biosynthetic process"/>
    <property type="evidence" value="ECO:0007669"/>
    <property type="project" value="TreeGrafter"/>
</dbReference>
<feature type="domain" description="Carrier" evidence="7">
    <location>
        <begin position="949"/>
        <end position="1023"/>
    </location>
</feature>
<dbReference type="Gene3D" id="3.40.50.1820">
    <property type="entry name" value="alpha/beta hydrolase"/>
    <property type="match status" value="1"/>
</dbReference>
<dbReference type="SUPFAM" id="SSF52777">
    <property type="entry name" value="CoA-dependent acyltransferases"/>
    <property type="match status" value="6"/>
</dbReference>
<reference evidence="8 9" key="1">
    <citation type="submission" date="2019-07" db="EMBL/GenBank/DDBJ databases">
        <title>New species of Amycolatopsis and Streptomyces.</title>
        <authorList>
            <person name="Duangmal K."/>
            <person name="Teo W.F.A."/>
            <person name="Lipun K."/>
        </authorList>
    </citation>
    <scope>NUCLEOTIDE SEQUENCE [LARGE SCALE GENOMIC DNA]</scope>
    <source>
        <strain evidence="8 9">JCM 30562</strain>
    </source>
</reference>